<accession>A0A3S4ZVZ0</accession>
<dbReference type="Gene3D" id="2.10.25.10">
    <property type="entry name" value="Laminin"/>
    <property type="match status" value="1"/>
</dbReference>
<dbReference type="EMBL" id="CAAALY010004009">
    <property type="protein sequence ID" value="VEL08455.1"/>
    <property type="molecule type" value="Genomic_DNA"/>
</dbReference>
<dbReference type="SUPFAM" id="SSF57196">
    <property type="entry name" value="EGF/Laminin"/>
    <property type="match status" value="1"/>
</dbReference>
<gene>
    <name evidence="1" type="ORF">PXEA_LOCUS1895</name>
</gene>
<keyword evidence="2" id="KW-1185">Reference proteome</keyword>
<dbReference type="Proteomes" id="UP000784294">
    <property type="component" value="Unassembled WGS sequence"/>
</dbReference>
<protein>
    <recommendedName>
        <fullName evidence="3">EGF-like domain-containing protein</fullName>
    </recommendedName>
</protein>
<organism evidence="1 2">
    <name type="scientific">Protopolystoma xenopodis</name>
    <dbReference type="NCBI Taxonomy" id="117903"/>
    <lineage>
        <taxon>Eukaryota</taxon>
        <taxon>Metazoa</taxon>
        <taxon>Spiralia</taxon>
        <taxon>Lophotrochozoa</taxon>
        <taxon>Platyhelminthes</taxon>
        <taxon>Monogenea</taxon>
        <taxon>Polyopisthocotylea</taxon>
        <taxon>Polystomatidea</taxon>
        <taxon>Polystomatidae</taxon>
        <taxon>Protopolystoma</taxon>
    </lineage>
</organism>
<name>A0A3S4ZVZ0_9PLAT</name>
<reference evidence="1" key="1">
    <citation type="submission" date="2018-11" db="EMBL/GenBank/DDBJ databases">
        <authorList>
            <consortium name="Pathogen Informatics"/>
        </authorList>
    </citation>
    <scope>NUCLEOTIDE SEQUENCE</scope>
</reference>
<comment type="caution">
    <text evidence="1">The sequence shown here is derived from an EMBL/GenBank/DDBJ whole genome shotgun (WGS) entry which is preliminary data.</text>
</comment>
<dbReference type="AlphaFoldDB" id="A0A3S4ZVZ0"/>
<sequence length="141" mass="15739">MFLDLVSRLSVNSSFCHLPTHPPLLPSKTHRIRRSVAANPRSSNYDPRILTVRTLPSSVCSLRPLQTARQRRLPFPSLNPCLMNNGGCEQECQNIGGRARCECRDGYQISHRDPTKCEAHAPAKFEAYLPLDDLAAALLCL</sequence>
<evidence type="ECO:0008006" key="3">
    <source>
        <dbReference type="Google" id="ProtNLM"/>
    </source>
</evidence>
<proteinExistence type="predicted"/>
<dbReference type="OrthoDB" id="286301at2759"/>
<evidence type="ECO:0000313" key="1">
    <source>
        <dbReference type="EMBL" id="VEL08455.1"/>
    </source>
</evidence>
<evidence type="ECO:0000313" key="2">
    <source>
        <dbReference type="Proteomes" id="UP000784294"/>
    </source>
</evidence>